<dbReference type="Pfam" id="PF12698">
    <property type="entry name" value="ABC2_membrane_3"/>
    <property type="match status" value="1"/>
</dbReference>
<comment type="subcellular location">
    <subcellularLocation>
        <location evidence="8">Cell inner membrane</location>
        <topology evidence="8">Multi-pass membrane protein</topology>
    </subcellularLocation>
    <subcellularLocation>
        <location evidence="1">Cell membrane</location>
        <topology evidence="1">Multi-pass membrane protein</topology>
    </subcellularLocation>
</comment>
<evidence type="ECO:0000256" key="8">
    <source>
        <dbReference type="RuleBase" id="RU361157"/>
    </source>
</evidence>
<dbReference type="GO" id="GO:0140359">
    <property type="term" value="F:ABC-type transporter activity"/>
    <property type="evidence" value="ECO:0007669"/>
    <property type="project" value="InterPro"/>
</dbReference>
<feature type="transmembrane region" description="Helical" evidence="8">
    <location>
        <begin position="284"/>
        <end position="306"/>
    </location>
</feature>
<feature type="transmembrane region" description="Helical" evidence="8">
    <location>
        <begin position="318"/>
        <end position="336"/>
    </location>
</feature>
<keyword evidence="7 8" id="KW-0472">Membrane</keyword>
<dbReference type="HOGENOM" id="CLU_039483_8_0_6"/>
<evidence type="ECO:0000256" key="6">
    <source>
        <dbReference type="ARBA" id="ARBA00022989"/>
    </source>
</evidence>
<dbReference type="KEGG" id="vvy:VVA1151"/>
<proteinExistence type="inferred from homology"/>
<feature type="transmembrane region" description="Helical" evidence="8">
    <location>
        <begin position="206"/>
        <end position="228"/>
    </location>
</feature>
<dbReference type="PANTHER" id="PTHR30294">
    <property type="entry name" value="MEMBRANE COMPONENT OF ABC TRANSPORTER YHHJ-RELATED"/>
    <property type="match status" value="1"/>
</dbReference>
<sequence length="399" mass="44372">MAKSHVSSFTKRGNESCQTKFGRCVCVRNRRRPPMNALYRMKAIMVKEFRQLSRDRITFGMVVMIPLIQLLLFGYAINTDIRDIPVAVVDQSESTAGRILTESVKVTQVVSVTQRYATAEEAEQAIQDGIVRAALILPNDLTQRMAQGRPLGQWIVDGSDTMISAAILGLQTMPLTDFDFQIRPKPTQTFEVALYYNPSRRSAVNIVPGLLGVILTMTMILFTSAAIVRERERGNLELLITTPVRSFELMVAKIVPYIFVGLIQVFIILGLGHVIFGVPINGSVAQILLGTLLFIAASLTLGLVISTIANTQLQAMQMTVFILLPSILLSGFMFPYEGMPVAAQWIAEVLPATHFMRMIRGIVLRGADLFDLWRDTLWMIGFTLLGLIIASTRFKKSLD</sequence>
<feature type="transmembrane region" description="Helical" evidence="8">
    <location>
        <begin position="254"/>
        <end position="278"/>
    </location>
</feature>
<keyword evidence="3 8" id="KW-0813">Transport</keyword>
<dbReference type="PRINTS" id="PR00164">
    <property type="entry name" value="ABC2TRNSPORT"/>
</dbReference>
<evidence type="ECO:0000256" key="3">
    <source>
        <dbReference type="ARBA" id="ARBA00022448"/>
    </source>
</evidence>
<dbReference type="EMBL" id="BA000038">
    <property type="protein sequence ID" value="BAC97177.1"/>
    <property type="molecule type" value="Genomic_DNA"/>
</dbReference>
<dbReference type="eggNOG" id="COG0842">
    <property type="taxonomic scope" value="Bacteria"/>
</dbReference>
<dbReference type="InterPro" id="IPR047817">
    <property type="entry name" value="ABC2_TM_bact-type"/>
</dbReference>
<feature type="transmembrane region" description="Helical" evidence="8">
    <location>
        <begin position="376"/>
        <end position="394"/>
    </location>
</feature>
<keyword evidence="4 8" id="KW-1003">Cell membrane</keyword>
<keyword evidence="5 8" id="KW-0812">Transmembrane</keyword>
<dbReference type="AlphaFoldDB" id="Q7MD85"/>
<dbReference type="InterPro" id="IPR000412">
    <property type="entry name" value="ABC_2_transport"/>
</dbReference>
<feature type="domain" description="ABC transmembrane type-2" evidence="9">
    <location>
        <begin position="160"/>
        <end position="397"/>
    </location>
</feature>
<feature type="transmembrane region" description="Helical" evidence="8">
    <location>
        <begin position="57"/>
        <end position="77"/>
    </location>
</feature>
<evidence type="ECO:0000256" key="2">
    <source>
        <dbReference type="ARBA" id="ARBA00007783"/>
    </source>
</evidence>
<dbReference type="InterPro" id="IPR051449">
    <property type="entry name" value="ABC-2_transporter_component"/>
</dbReference>
<protein>
    <recommendedName>
        <fullName evidence="8">Transport permease protein</fullName>
    </recommendedName>
</protein>
<dbReference type="Gene3D" id="3.40.1710.10">
    <property type="entry name" value="abc type-2 transporter like domain"/>
    <property type="match status" value="1"/>
</dbReference>
<dbReference type="PROSITE" id="PS51012">
    <property type="entry name" value="ABC_TM2"/>
    <property type="match status" value="1"/>
</dbReference>
<dbReference type="PANTHER" id="PTHR30294:SF29">
    <property type="entry name" value="MULTIDRUG ABC TRANSPORTER PERMEASE YBHS-RELATED"/>
    <property type="match status" value="1"/>
</dbReference>
<accession>Q7MD85</accession>
<name>Q7MD85_VIBVY</name>
<dbReference type="GO" id="GO:0043190">
    <property type="term" value="C:ATP-binding cassette (ABC) transporter complex"/>
    <property type="evidence" value="ECO:0007669"/>
    <property type="project" value="InterPro"/>
</dbReference>
<evidence type="ECO:0000256" key="1">
    <source>
        <dbReference type="ARBA" id="ARBA00004651"/>
    </source>
</evidence>
<comment type="similarity">
    <text evidence="2 8">Belongs to the ABC-2 integral membrane protein family.</text>
</comment>
<dbReference type="InterPro" id="IPR013525">
    <property type="entry name" value="ABC2_TM"/>
</dbReference>
<reference evidence="10 11" key="1">
    <citation type="journal article" date="2003" name="Genome Res.">
        <title>Comparative genome analysis of Vibrio vulnificus, a marine pathogen.</title>
        <authorList>
            <person name="Chen C.Y."/>
            <person name="Wu K.M."/>
            <person name="Chang Y.C."/>
            <person name="Chang C.H."/>
            <person name="Tsai H.C."/>
            <person name="Liao T.L."/>
            <person name="Liu Y.M."/>
            <person name="Chen H.J."/>
            <person name="Shen A.B."/>
            <person name="Li J.C."/>
            <person name="Su T.L."/>
            <person name="Shao C.P."/>
            <person name="Lee C.T."/>
            <person name="Hor L.I."/>
            <person name="Tsai S.F."/>
        </authorList>
    </citation>
    <scope>NUCLEOTIDE SEQUENCE [LARGE SCALE GENOMIC DNA]</scope>
    <source>
        <strain evidence="10 11">YJ016</strain>
    </source>
</reference>
<evidence type="ECO:0000256" key="4">
    <source>
        <dbReference type="ARBA" id="ARBA00022475"/>
    </source>
</evidence>
<evidence type="ECO:0000313" key="11">
    <source>
        <dbReference type="Proteomes" id="UP000002675"/>
    </source>
</evidence>
<keyword evidence="6 8" id="KW-1133">Transmembrane helix</keyword>
<organism evidence="10 11">
    <name type="scientific">Vibrio vulnificus (strain YJ016)</name>
    <dbReference type="NCBI Taxonomy" id="196600"/>
    <lineage>
        <taxon>Bacteria</taxon>
        <taxon>Pseudomonadati</taxon>
        <taxon>Pseudomonadota</taxon>
        <taxon>Gammaproteobacteria</taxon>
        <taxon>Vibrionales</taxon>
        <taxon>Vibrionaceae</taxon>
        <taxon>Vibrio</taxon>
    </lineage>
</organism>
<gene>
    <name evidence="10" type="ordered locus">VVA1151</name>
</gene>
<evidence type="ECO:0000259" key="9">
    <source>
        <dbReference type="PROSITE" id="PS51012"/>
    </source>
</evidence>
<evidence type="ECO:0000256" key="5">
    <source>
        <dbReference type="ARBA" id="ARBA00022692"/>
    </source>
</evidence>
<dbReference type="Proteomes" id="UP000002675">
    <property type="component" value="Chromosome II"/>
</dbReference>
<evidence type="ECO:0000256" key="7">
    <source>
        <dbReference type="ARBA" id="ARBA00023136"/>
    </source>
</evidence>
<dbReference type="STRING" id="672.VV93_v1c40860"/>
<evidence type="ECO:0000313" key="10">
    <source>
        <dbReference type="EMBL" id="BAC97177.1"/>
    </source>
</evidence>